<reference evidence="4" key="2">
    <citation type="submission" date="2025-09" db="UniProtKB">
        <authorList>
            <consortium name="Ensembl"/>
        </authorList>
    </citation>
    <scope>IDENTIFICATION</scope>
</reference>
<evidence type="ECO:0000256" key="3">
    <source>
        <dbReference type="SAM" id="MobiDB-lite"/>
    </source>
</evidence>
<dbReference type="Proteomes" id="UP000694557">
    <property type="component" value="Unassembled WGS sequence"/>
</dbReference>
<feature type="region of interest" description="Disordered" evidence="3">
    <location>
        <begin position="268"/>
        <end position="287"/>
    </location>
</feature>
<dbReference type="AlphaFoldDB" id="A0A8C7DHL2"/>
<accession>A0A8C7DHL2</accession>
<dbReference type="InterPro" id="IPR005026">
    <property type="entry name" value="SAPAP"/>
</dbReference>
<dbReference type="PANTHER" id="PTHR12353">
    <property type="entry name" value="DISKS LARGE-ASSOCIATED PROTEIN DAP SAP90/PSD-95-ASSOCIATED PROTEIN"/>
    <property type="match status" value="1"/>
</dbReference>
<dbReference type="GO" id="GO:0008017">
    <property type="term" value="F:microtubule binding"/>
    <property type="evidence" value="ECO:0007669"/>
    <property type="project" value="TreeGrafter"/>
</dbReference>
<evidence type="ECO:0000256" key="2">
    <source>
        <dbReference type="SAM" id="Coils"/>
    </source>
</evidence>
<feature type="region of interest" description="Disordered" evidence="3">
    <location>
        <begin position="408"/>
        <end position="440"/>
    </location>
</feature>
<dbReference type="GO" id="GO:0007346">
    <property type="term" value="P:regulation of mitotic cell cycle"/>
    <property type="evidence" value="ECO:0007669"/>
    <property type="project" value="TreeGrafter"/>
</dbReference>
<feature type="compositionally biased region" description="Basic and acidic residues" evidence="3">
    <location>
        <begin position="268"/>
        <end position="278"/>
    </location>
</feature>
<dbReference type="GO" id="GO:0007059">
    <property type="term" value="P:chromosome segregation"/>
    <property type="evidence" value="ECO:0007669"/>
    <property type="project" value="TreeGrafter"/>
</dbReference>
<feature type="compositionally biased region" description="Pro residues" evidence="3">
    <location>
        <begin position="412"/>
        <end position="440"/>
    </location>
</feature>
<dbReference type="GO" id="GO:0007052">
    <property type="term" value="P:mitotic spindle organization"/>
    <property type="evidence" value="ECO:0007669"/>
    <property type="project" value="TreeGrafter"/>
</dbReference>
<comment type="similarity">
    <text evidence="1">Belongs to the SAPAP family.</text>
</comment>
<dbReference type="GO" id="GO:0005634">
    <property type="term" value="C:nucleus"/>
    <property type="evidence" value="ECO:0007669"/>
    <property type="project" value="TreeGrafter"/>
</dbReference>
<dbReference type="Ensembl" id="ENSOKIT00005015290.1">
    <property type="protein sequence ID" value="ENSOKIP00005014355.1"/>
    <property type="gene ID" value="ENSOKIG00005006463.1"/>
</dbReference>
<organism evidence="4 5">
    <name type="scientific">Oncorhynchus kisutch</name>
    <name type="common">Coho salmon</name>
    <name type="synonym">Salmo kisutch</name>
    <dbReference type="NCBI Taxonomy" id="8019"/>
    <lineage>
        <taxon>Eukaryota</taxon>
        <taxon>Metazoa</taxon>
        <taxon>Chordata</taxon>
        <taxon>Craniata</taxon>
        <taxon>Vertebrata</taxon>
        <taxon>Euteleostomi</taxon>
        <taxon>Actinopterygii</taxon>
        <taxon>Neopterygii</taxon>
        <taxon>Teleostei</taxon>
        <taxon>Protacanthopterygii</taxon>
        <taxon>Salmoniformes</taxon>
        <taxon>Salmonidae</taxon>
        <taxon>Salmoninae</taxon>
        <taxon>Oncorhynchus</taxon>
    </lineage>
</organism>
<protein>
    <submittedName>
        <fullName evidence="4">Uncharacterized protein</fullName>
    </submittedName>
</protein>
<proteinExistence type="inferred from homology"/>
<dbReference type="GeneTree" id="ENSGT00940000177934"/>
<keyword evidence="2" id="KW-0175">Coiled coil</keyword>
<feature type="region of interest" description="Disordered" evidence="3">
    <location>
        <begin position="306"/>
        <end position="353"/>
    </location>
</feature>
<feature type="compositionally biased region" description="Low complexity" evidence="3">
    <location>
        <begin position="314"/>
        <end position="329"/>
    </location>
</feature>
<reference evidence="4" key="1">
    <citation type="submission" date="2025-08" db="UniProtKB">
        <authorList>
            <consortium name="Ensembl"/>
        </authorList>
    </citation>
    <scope>IDENTIFICATION</scope>
</reference>
<evidence type="ECO:0000313" key="5">
    <source>
        <dbReference type="Proteomes" id="UP000694557"/>
    </source>
</evidence>
<feature type="region of interest" description="Disordered" evidence="3">
    <location>
        <begin position="1"/>
        <end position="25"/>
    </location>
</feature>
<dbReference type="GO" id="GO:0005737">
    <property type="term" value="C:cytoplasm"/>
    <property type="evidence" value="ECO:0007669"/>
    <property type="project" value="TreeGrafter"/>
</dbReference>
<evidence type="ECO:0000313" key="4">
    <source>
        <dbReference type="Ensembl" id="ENSOKIP00005014355.1"/>
    </source>
</evidence>
<evidence type="ECO:0000256" key="1">
    <source>
        <dbReference type="ARBA" id="ARBA00008839"/>
    </source>
</evidence>
<dbReference type="GO" id="GO:0051382">
    <property type="term" value="P:kinetochore assembly"/>
    <property type="evidence" value="ECO:0007669"/>
    <property type="project" value="TreeGrafter"/>
</dbReference>
<dbReference type="GO" id="GO:0051642">
    <property type="term" value="P:centrosome localization"/>
    <property type="evidence" value="ECO:0007669"/>
    <property type="project" value="TreeGrafter"/>
</dbReference>
<dbReference type="PANTHER" id="PTHR12353:SF1">
    <property type="entry name" value="DISKS LARGE-ASSOCIATED PROTEIN 5"/>
    <property type="match status" value="1"/>
</dbReference>
<dbReference type="GO" id="GO:0023052">
    <property type="term" value="P:signaling"/>
    <property type="evidence" value="ECO:0007669"/>
    <property type="project" value="InterPro"/>
</dbReference>
<dbReference type="GO" id="GO:0031616">
    <property type="term" value="C:spindle pole centrosome"/>
    <property type="evidence" value="ECO:0007669"/>
    <property type="project" value="TreeGrafter"/>
</dbReference>
<sequence>MEVRFDHLRQRSQSQKVNRDKALNSRRQLDNLPEFECSQLDMSVAENVSVVQENVPNAKQVKSELFLCDAAVEERMKKLARYKEKKELVKEKEKRAREKKGVFTVGLYRPEAQPLVPLPQAPAATIKARVRGHSLRLTQYTADMSIDVISIVLGSHCSIIDLMKIGADLVHPGPEPVSAQADCIPPSARTLSSFTPQGFVFQAPAGLSSFNPNPLTPALQTPFSNPGNFVRQPLFSLSLSLSLSPLVWLFHFQVEDVNKKFGALKEVESKGWQEESKPPPRQRKVVKKLPSALVAKPASGAVAKSRLAARKAKQQAAKAAQAAKPVQAAGPGSAVDDPAPAPEDPQAETQAPEPLVVVFQVESPAKLTGETRTSTVLLPSFPSTAVMPVQSPSSPPPAELATPALLQLHTPPLSPTSPIPLPAPPSPLLTPPSPLPAPPSPLPTCLMPPHSVPLTLILSSRPRFTEASQSPLSSPCLVPPSSPPVQVSLSFPADADVPGTVTPDTSITEVSVLLKKMSHLNGLPGLDFERYLQPAVRCSLSPREPAVAEMLSPMVIDVEMESPLAPSEETPQEEVNFLVLPSSFSRVCVCVIYIFILEPSDLLLFTPDQMDRVRQSMCTSDLMSFTLPSDRTSN</sequence>
<feature type="coiled-coil region" evidence="2">
    <location>
        <begin position="72"/>
        <end position="99"/>
    </location>
</feature>
<name>A0A8C7DHL2_ONCKI</name>
<keyword evidence="5" id="KW-1185">Reference proteome</keyword>